<dbReference type="Proteomes" id="UP000308430">
    <property type="component" value="Unassembled WGS sequence"/>
</dbReference>
<dbReference type="PANTHER" id="PTHR34406">
    <property type="entry name" value="PROTEIN YCEI"/>
    <property type="match status" value="1"/>
</dbReference>
<evidence type="ECO:0000313" key="4">
    <source>
        <dbReference type="Proteomes" id="UP000308430"/>
    </source>
</evidence>
<feature type="chain" id="PRO_5021006470" evidence="1">
    <location>
        <begin position="22"/>
        <end position="191"/>
    </location>
</feature>
<keyword evidence="1" id="KW-0732">Signal</keyword>
<dbReference type="Gene3D" id="2.40.128.110">
    <property type="entry name" value="Lipid/polyisoprenoid-binding, YceI-like"/>
    <property type="match status" value="1"/>
</dbReference>
<evidence type="ECO:0000256" key="1">
    <source>
        <dbReference type="SAM" id="SignalP"/>
    </source>
</evidence>
<evidence type="ECO:0000313" key="3">
    <source>
        <dbReference type="EMBL" id="THF67037.1"/>
    </source>
</evidence>
<comment type="caution">
    <text evidence="3">The sequence shown here is derived from an EMBL/GenBank/DDBJ whole genome shotgun (WGS) entry which is preliminary data.</text>
</comment>
<dbReference type="SUPFAM" id="SSF101874">
    <property type="entry name" value="YceI-like"/>
    <property type="match status" value="1"/>
</dbReference>
<dbReference type="RefSeq" id="WP_136346446.1">
    <property type="nucleotide sequence ID" value="NZ_SSOC01000001.1"/>
</dbReference>
<keyword evidence="4" id="KW-1185">Reference proteome</keyword>
<protein>
    <submittedName>
        <fullName evidence="3">YceI family protein</fullName>
    </submittedName>
</protein>
<gene>
    <name evidence="3" type="ORF">E6C76_01200</name>
</gene>
<dbReference type="PANTHER" id="PTHR34406:SF2">
    <property type="entry name" value="PERIPLASMIC PROTEIN"/>
    <property type="match status" value="1"/>
</dbReference>
<reference evidence="3 4" key="1">
    <citation type="submission" date="2019-04" db="EMBL/GenBank/DDBJ databases">
        <title>Azoarcus nasutitermitis sp. nov. isolated from termite nest.</title>
        <authorList>
            <person name="Lin S.-Y."/>
            <person name="Hameed A."/>
            <person name="Hsu Y.-H."/>
            <person name="Young C.-C."/>
        </authorList>
    </citation>
    <scope>NUCLEOTIDE SEQUENCE [LARGE SCALE GENOMIC DNA]</scope>
    <source>
        <strain evidence="3 4">CC-YHH838</strain>
    </source>
</reference>
<dbReference type="AlphaFoldDB" id="A0A4S4B301"/>
<proteinExistence type="predicted"/>
<sequence>MNKSVLALSAAALLGAASAQAASYAIDPTHTFVTFEIDHNKTSTNRGRFDQVEGSIQFDRTARTGKADVTVHIASVNTGTPDFDQHLRAPDIFNAGQFATARFVSTRFKFDGDEVDEVEGELTLLGRTLPVTLDAEKFNCYASPQQQGKEVCGGDFEAKIDRSRWGLDFGLDWGAAREVKIVIQIEAVRQD</sequence>
<feature type="signal peptide" evidence="1">
    <location>
        <begin position="1"/>
        <end position="21"/>
    </location>
</feature>
<dbReference type="InterPro" id="IPR036761">
    <property type="entry name" value="TTHA0802/YceI-like_sf"/>
</dbReference>
<organism evidence="3 4">
    <name type="scientific">Pseudothauera nasutitermitis</name>
    <dbReference type="NCBI Taxonomy" id="2565930"/>
    <lineage>
        <taxon>Bacteria</taxon>
        <taxon>Pseudomonadati</taxon>
        <taxon>Pseudomonadota</taxon>
        <taxon>Betaproteobacteria</taxon>
        <taxon>Rhodocyclales</taxon>
        <taxon>Zoogloeaceae</taxon>
        <taxon>Pseudothauera</taxon>
    </lineage>
</organism>
<evidence type="ECO:0000259" key="2">
    <source>
        <dbReference type="SMART" id="SM00867"/>
    </source>
</evidence>
<dbReference type="SMART" id="SM00867">
    <property type="entry name" value="YceI"/>
    <property type="match status" value="1"/>
</dbReference>
<dbReference type="Pfam" id="PF04264">
    <property type="entry name" value="YceI"/>
    <property type="match status" value="1"/>
</dbReference>
<dbReference type="EMBL" id="SSOC01000001">
    <property type="protein sequence ID" value="THF67037.1"/>
    <property type="molecule type" value="Genomic_DNA"/>
</dbReference>
<accession>A0A4S4B301</accession>
<dbReference type="OrthoDB" id="9811006at2"/>
<name>A0A4S4B301_9RHOO</name>
<feature type="domain" description="Lipid/polyisoprenoid-binding YceI-like" evidence="2">
    <location>
        <begin position="23"/>
        <end position="188"/>
    </location>
</feature>
<dbReference type="InterPro" id="IPR007372">
    <property type="entry name" value="Lipid/polyisoprenoid-bd_YceI"/>
</dbReference>